<protein>
    <submittedName>
        <fullName evidence="1">Uncharacterized protein</fullName>
    </submittedName>
</protein>
<comment type="caution">
    <text evidence="1">The sequence shown here is derived from an EMBL/GenBank/DDBJ whole genome shotgun (WGS) entry which is preliminary data.</text>
</comment>
<proteinExistence type="predicted"/>
<dbReference type="InterPro" id="IPR053062">
    <property type="entry name" value="CYP450_84A"/>
</dbReference>
<dbReference type="Proteomes" id="UP001281410">
    <property type="component" value="Unassembled WGS sequence"/>
</dbReference>
<dbReference type="PANTHER" id="PTHR47945:SF6">
    <property type="entry name" value="FERULATE 5-HYDROXYLASE"/>
    <property type="match status" value="1"/>
</dbReference>
<dbReference type="PANTHER" id="PTHR47945">
    <property type="entry name" value="CYTOCHROME P450 84A1-RELATED"/>
    <property type="match status" value="1"/>
</dbReference>
<gene>
    <name evidence="1" type="ORF">Dsin_026688</name>
</gene>
<reference evidence="1" key="1">
    <citation type="journal article" date="2023" name="Plant J.">
        <title>Genome sequences and population genomics provide insights into the demographic history, inbreeding, and mutation load of two 'living fossil' tree species of Dipteronia.</title>
        <authorList>
            <person name="Feng Y."/>
            <person name="Comes H.P."/>
            <person name="Chen J."/>
            <person name="Zhu S."/>
            <person name="Lu R."/>
            <person name="Zhang X."/>
            <person name="Li P."/>
            <person name="Qiu J."/>
            <person name="Olsen K.M."/>
            <person name="Qiu Y."/>
        </authorList>
    </citation>
    <scope>NUCLEOTIDE SEQUENCE</scope>
    <source>
        <strain evidence="1">NBL</strain>
    </source>
</reference>
<accession>A0AAE0DY95</accession>
<keyword evidence="2" id="KW-1185">Reference proteome</keyword>
<evidence type="ECO:0000313" key="1">
    <source>
        <dbReference type="EMBL" id="KAK3195378.1"/>
    </source>
</evidence>
<organism evidence="1 2">
    <name type="scientific">Dipteronia sinensis</name>
    <dbReference type="NCBI Taxonomy" id="43782"/>
    <lineage>
        <taxon>Eukaryota</taxon>
        <taxon>Viridiplantae</taxon>
        <taxon>Streptophyta</taxon>
        <taxon>Embryophyta</taxon>
        <taxon>Tracheophyta</taxon>
        <taxon>Spermatophyta</taxon>
        <taxon>Magnoliopsida</taxon>
        <taxon>eudicotyledons</taxon>
        <taxon>Gunneridae</taxon>
        <taxon>Pentapetalae</taxon>
        <taxon>rosids</taxon>
        <taxon>malvids</taxon>
        <taxon>Sapindales</taxon>
        <taxon>Sapindaceae</taxon>
        <taxon>Hippocastanoideae</taxon>
        <taxon>Acereae</taxon>
        <taxon>Dipteronia</taxon>
    </lineage>
</organism>
<sequence length="99" mass="11325">MTMMDQLTHHDLALIAGNYGGLLHLNMGSVHIVAVYTPEMAREVLQENLHYQALQPATGRVMGLSPRRSRLDGPDGFEENRLTRENWRVGFQSYQKHHL</sequence>
<name>A0AAE0DY95_9ROSI</name>
<dbReference type="GO" id="GO:0004497">
    <property type="term" value="F:monooxygenase activity"/>
    <property type="evidence" value="ECO:0007669"/>
    <property type="project" value="TreeGrafter"/>
</dbReference>
<dbReference type="EMBL" id="JANJYJ010000008">
    <property type="protein sequence ID" value="KAK3195378.1"/>
    <property type="molecule type" value="Genomic_DNA"/>
</dbReference>
<evidence type="ECO:0000313" key="2">
    <source>
        <dbReference type="Proteomes" id="UP001281410"/>
    </source>
</evidence>
<dbReference type="AlphaFoldDB" id="A0AAE0DY95"/>